<accession>A0AA88WKU1</accession>
<dbReference type="InterPro" id="IPR013894">
    <property type="entry name" value="RMI1_OB"/>
</dbReference>
<feature type="transmembrane region" description="Helical" evidence="7">
    <location>
        <begin position="897"/>
        <end position="917"/>
    </location>
</feature>
<feature type="domain" description="RecQ mediated genome instability protein 1 OB-fold" evidence="8">
    <location>
        <begin position="114"/>
        <end position="190"/>
    </location>
</feature>
<organism evidence="9 10">
    <name type="scientific">Escallonia herrerae</name>
    <dbReference type="NCBI Taxonomy" id="1293975"/>
    <lineage>
        <taxon>Eukaryota</taxon>
        <taxon>Viridiplantae</taxon>
        <taxon>Streptophyta</taxon>
        <taxon>Embryophyta</taxon>
        <taxon>Tracheophyta</taxon>
        <taxon>Spermatophyta</taxon>
        <taxon>Magnoliopsida</taxon>
        <taxon>eudicotyledons</taxon>
        <taxon>Gunneridae</taxon>
        <taxon>Pentapetalae</taxon>
        <taxon>asterids</taxon>
        <taxon>campanulids</taxon>
        <taxon>Escalloniales</taxon>
        <taxon>Escalloniaceae</taxon>
        <taxon>Escallonia</taxon>
    </lineage>
</organism>
<comment type="caution">
    <text evidence="9">The sequence shown here is derived from an EMBL/GenBank/DDBJ whole genome shotgun (WGS) entry which is preliminary data.</text>
</comment>
<dbReference type="Pfam" id="PF08585">
    <property type="entry name" value="RMI1_N_C"/>
    <property type="match status" value="1"/>
</dbReference>
<dbReference type="InterPro" id="IPR042470">
    <property type="entry name" value="RMI1_N_C_sf"/>
</dbReference>
<comment type="similarity">
    <text evidence="2">Belongs to the TMEM19 family.</text>
</comment>
<feature type="compositionally biased region" description="Basic and acidic residues" evidence="6">
    <location>
        <begin position="285"/>
        <end position="297"/>
    </location>
</feature>
<keyword evidence="5 7" id="KW-0472">Membrane</keyword>
<evidence type="ECO:0000256" key="2">
    <source>
        <dbReference type="ARBA" id="ARBA00009012"/>
    </source>
</evidence>
<feature type="transmembrane region" description="Helical" evidence="7">
    <location>
        <begin position="586"/>
        <end position="604"/>
    </location>
</feature>
<feature type="compositionally biased region" description="Low complexity" evidence="6">
    <location>
        <begin position="237"/>
        <end position="258"/>
    </location>
</feature>
<evidence type="ECO:0000313" key="9">
    <source>
        <dbReference type="EMBL" id="KAK3028084.1"/>
    </source>
</evidence>
<feature type="transmembrane region" description="Helical" evidence="7">
    <location>
        <begin position="755"/>
        <end position="777"/>
    </location>
</feature>
<feature type="region of interest" description="Disordered" evidence="6">
    <location>
        <begin position="227"/>
        <end position="297"/>
    </location>
</feature>
<keyword evidence="4 7" id="KW-1133">Transmembrane helix</keyword>
<keyword evidence="3 7" id="KW-0812">Transmembrane</keyword>
<feature type="transmembrane region" description="Helical" evidence="7">
    <location>
        <begin position="616"/>
        <end position="640"/>
    </location>
</feature>
<dbReference type="AlphaFoldDB" id="A0AA88WKU1"/>
<dbReference type="PANTHER" id="PTHR13353:SF14">
    <property type="entry name" value="PROTEIN PGR"/>
    <property type="match status" value="1"/>
</dbReference>
<name>A0AA88WKU1_9ASTE</name>
<evidence type="ECO:0000256" key="5">
    <source>
        <dbReference type="ARBA" id="ARBA00023136"/>
    </source>
</evidence>
<dbReference type="EMBL" id="JAVXUP010000429">
    <property type="protein sequence ID" value="KAK3028084.1"/>
    <property type="molecule type" value="Genomic_DNA"/>
</dbReference>
<protein>
    <recommendedName>
        <fullName evidence="8">RecQ mediated genome instability protein 1 OB-fold domain-containing protein</fullName>
    </recommendedName>
</protein>
<dbReference type="Pfam" id="PF01940">
    <property type="entry name" value="DUF92"/>
    <property type="match status" value="1"/>
</dbReference>
<evidence type="ECO:0000256" key="6">
    <source>
        <dbReference type="SAM" id="MobiDB-lite"/>
    </source>
</evidence>
<feature type="compositionally biased region" description="Basic and acidic residues" evidence="6">
    <location>
        <begin position="262"/>
        <end position="273"/>
    </location>
</feature>
<evidence type="ECO:0000256" key="3">
    <source>
        <dbReference type="ARBA" id="ARBA00022692"/>
    </source>
</evidence>
<dbReference type="PANTHER" id="PTHR13353">
    <property type="entry name" value="TRANSMEMBRANE PROTEIN 19"/>
    <property type="match status" value="1"/>
</dbReference>
<feature type="transmembrane region" description="Helical" evidence="7">
    <location>
        <begin position="563"/>
        <end position="580"/>
    </location>
</feature>
<evidence type="ECO:0000256" key="7">
    <source>
        <dbReference type="SAM" id="Phobius"/>
    </source>
</evidence>
<sequence length="918" mass="99329">MEASSATAADTLIQALTGRGWCFGDINQVRALIAVQLALLGESCSVDSIESELANSDLRSIGGKSLSETTLQRKSSRLQGPKVLQATPPSLSLSLSICISSVRDISRSSIADSSGSSNSRLLRLTLTDGHSEITAIEYSYVPSIRDDIVPGTKVRLENKAVIHYGILCLNPKVIAVLGGVVQSLYEEWKMNQKYSGFSRTSLGLSQNGETGGPPPFEKLQIGAHSRQVPEGRFSRYSGSSSKSSGSKGKSGSSGPSGSRQMGEIHDCESKVDSMDNTAKLGSLTERTDEKASTETRQKEGVVQYHNAIKVSVAESIPVQNQAAAQKLLQKMSHSNQNDRHSKGWKPRGKGKMEEAPVLTLDEWERIKSSSVPSYNELPNVSQDEDLARQLQNQFDIEDLHVQRGSNVSEAEKIRMSMFSFEKDDARDHAQSALLLDWHVKRGPRITNLLDLDIVEFRKFRIQSNDVKFHVQVSLLVYTALGTVLFRTSSSDETTGCLRISSVVKASIGTLPDLVSVAQRKRKAASSRQGKIGLPEEKEHANIITWTKNLLNAIRASSSSSSSTSLLFFFIYILTVYSVGAKMGKDSVQPVVAVLISSAIAIRAYRRRSLDFSGALVGFIVMTVHLAVNYRCGAMLLVFFFTSSKLTKIGEDRKRSVDADFKEGGQRNWVQVISNSGISTILVMILWKLTGSQDKCLDSKDSRLVTSLIGGIIGHYSCCNGDTWSSELGILSDAQPRLITTFKQVRRGTNGGVTRAGLLAAIAAGSIIGLTFALLGFFTTKCTYDAALKQLLVIPLSALAGLSGSLIDSLLGATLQFSGFCSVRNKFARPDGGVRFCWLTSVGGDAASDHVLSFKDVSQVFQDLSGKCFVNTLAIGIVGKPGPTVKKISGLSILDNNAVNLVSILLTTVLTSIVCLYLF</sequence>
<feature type="region of interest" description="Disordered" evidence="6">
    <location>
        <begin position="330"/>
        <end position="352"/>
    </location>
</feature>
<dbReference type="Gene3D" id="2.40.50.770">
    <property type="entry name" value="RecQ-mediated genome instability protein Rmi1, C-terminal domain"/>
    <property type="match status" value="1"/>
</dbReference>
<dbReference type="GO" id="GO:0016020">
    <property type="term" value="C:membrane"/>
    <property type="evidence" value="ECO:0007669"/>
    <property type="project" value="UniProtKB-SubCell"/>
</dbReference>
<evidence type="ECO:0000256" key="4">
    <source>
        <dbReference type="ARBA" id="ARBA00022989"/>
    </source>
</evidence>
<gene>
    <name evidence="9" type="ORF">RJ639_039375</name>
</gene>
<evidence type="ECO:0000313" key="10">
    <source>
        <dbReference type="Proteomes" id="UP001188597"/>
    </source>
</evidence>
<keyword evidence="10" id="KW-1185">Reference proteome</keyword>
<evidence type="ECO:0000259" key="8">
    <source>
        <dbReference type="Pfam" id="PF08585"/>
    </source>
</evidence>
<proteinExistence type="inferred from homology"/>
<dbReference type="InterPro" id="IPR002794">
    <property type="entry name" value="DUF92_TMEM19"/>
</dbReference>
<comment type="subcellular location">
    <subcellularLocation>
        <location evidence="1">Membrane</location>
        <topology evidence="1">Multi-pass membrane protein</topology>
    </subcellularLocation>
</comment>
<evidence type="ECO:0000256" key="1">
    <source>
        <dbReference type="ARBA" id="ARBA00004141"/>
    </source>
</evidence>
<reference evidence="9" key="1">
    <citation type="submission" date="2022-12" db="EMBL/GenBank/DDBJ databases">
        <title>Draft genome assemblies for two species of Escallonia (Escalloniales).</title>
        <authorList>
            <person name="Chanderbali A."/>
            <person name="Dervinis C."/>
            <person name="Anghel I."/>
            <person name="Soltis D."/>
            <person name="Soltis P."/>
            <person name="Zapata F."/>
        </authorList>
    </citation>
    <scope>NUCLEOTIDE SEQUENCE</scope>
    <source>
        <strain evidence="9">UCBG64.0493</strain>
        <tissue evidence="9">Leaf</tissue>
    </source>
</reference>
<dbReference type="Proteomes" id="UP001188597">
    <property type="component" value="Unassembled WGS sequence"/>
</dbReference>